<evidence type="ECO:0000256" key="1">
    <source>
        <dbReference type="ARBA" id="ARBA00004123"/>
    </source>
</evidence>
<accession>A0A8H7HPK2</accession>
<dbReference type="PANTHER" id="PTHR46481">
    <property type="entry name" value="ZINC FINGER BED DOMAIN-CONTAINING PROTEIN 4"/>
    <property type="match status" value="1"/>
</dbReference>
<feature type="compositionally biased region" description="Polar residues" evidence="6">
    <location>
        <begin position="50"/>
        <end position="64"/>
    </location>
</feature>
<dbReference type="InterPro" id="IPR012337">
    <property type="entry name" value="RNaseH-like_sf"/>
</dbReference>
<proteinExistence type="predicted"/>
<feature type="domain" description="DUF659" evidence="7">
    <location>
        <begin position="190"/>
        <end position="326"/>
    </location>
</feature>
<keyword evidence="4" id="KW-0862">Zinc</keyword>
<dbReference type="Proteomes" id="UP000602905">
    <property type="component" value="Unassembled WGS sequence"/>
</dbReference>
<evidence type="ECO:0000256" key="2">
    <source>
        <dbReference type="ARBA" id="ARBA00022723"/>
    </source>
</evidence>
<evidence type="ECO:0000256" key="5">
    <source>
        <dbReference type="ARBA" id="ARBA00023242"/>
    </source>
</evidence>
<dbReference type="GO" id="GO:0008270">
    <property type="term" value="F:zinc ion binding"/>
    <property type="evidence" value="ECO:0007669"/>
    <property type="project" value="UniProtKB-KW"/>
</dbReference>
<dbReference type="OrthoDB" id="3270520at2759"/>
<dbReference type="InterPro" id="IPR007021">
    <property type="entry name" value="DUF659"/>
</dbReference>
<feature type="region of interest" description="Disordered" evidence="6">
    <location>
        <begin position="49"/>
        <end position="69"/>
    </location>
</feature>
<comment type="subcellular location">
    <subcellularLocation>
        <location evidence="1">Nucleus</location>
    </subcellularLocation>
</comment>
<protein>
    <recommendedName>
        <fullName evidence="7">DUF659 domain-containing protein</fullName>
    </recommendedName>
</protein>
<dbReference type="AlphaFoldDB" id="A0A8H7HPK2"/>
<dbReference type="PANTHER" id="PTHR46481:SF10">
    <property type="entry name" value="ZINC FINGER BED DOMAIN-CONTAINING PROTEIN 39"/>
    <property type="match status" value="1"/>
</dbReference>
<dbReference type="GO" id="GO:0005634">
    <property type="term" value="C:nucleus"/>
    <property type="evidence" value="ECO:0007669"/>
    <property type="project" value="UniProtKB-SubCell"/>
</dbReference>
<dbReference type="SUPFAM" id="SSF53098">
    <property type="entry name" value="Ribonuclease H-like"/>
    <property type="match status" value="1"/>
</dbReference>
<gene>
    <name evidence="8" type="ORF">RHS03_06185</name>
</gene>
<sequence length="590" mass="66924">MSQNTIRNEDWSWKYFYKDGSKYRRDRFHKNAWCKACITSRIRFLREHNTQGLSTDSNEPNAQGSEDRYHSQAIEDIQPICGKIKRLHKHLANCRLVDRGVRSQALLRSGPNNTRSSNVRTSNSANIPMDLDIGIFDDENGPALPSGDQTWFESALCRVAASAGWSWHSLNDPEWIDMMQRLRPDLKVPGRRTLAGRILNDEVNKVMDELRKLVGGRVATGMCDGWKNIKKDSLIASMITVDYEAHITNIHNVSAQRKTAQNLLELVRGEIEYCEKELGVKVIAWCTDASGESRAMRNRLVGHLPQLIMLDCYAHQINLIVGDYFKRLPAKLQVMDAAYRLVHWFRNHSFALGLLRKCQAQEYNGRVLALILPVLTRWTAHYCAAARLLDVMHAIRICIAKHEAEILESAGPIHSDARKLAVSTLAIATASEFWEELLVAKWRWIKGDSDAFIASVYLNPQYRHHILNQDEPGLQPLGLYIILRRLFTRIFPKDTLRTREFMIANEQYAGALGVFSAENMLLEELDKFQSDTNPAITVVSIWAHIACGPVSGVQQLAKLAAHVLSIVPNLAGCKRLFSQMGIIHSCPRRP</sequence>
<organism evidence="8 9">
    <name type="scientific">Rhizoctonia solani</name>
    <dbReference type="NCBI Taxonomy" id="456999"/>
    <lineage>
        <taxon>Eukaryota</taxon>
        <taxon>Fungi</taxon>
        <taxon>Dikarya</taxon>
        <taxon>Basidiomycota</taxon>
        <taxon>Agaricomycotina</taxon>
        <taxon>Agaricomycetes</taxon>
        <taxon>Cantharellales</taxon>
        <taxon>Ceratobasidiaceae</taxon>
        <taxon>Rhizoctonia</taxon>
    </lineage>
</organism>
<feature type="non-terminal residue" evidence="8">
    <location>
        <position position="590"/>
    </location>
</feature>
<evidence type="ECO:0000313" key="8">
    <source>
        <dbReference type="EMBL" id="KAF8703671.1"/>
    </source>
</evidence>
<evidence type="ECO:0000259" key="7">
    <source>
        <dbReference type="Pfam" id="PF04937"/>
    </source>
</evidence>
<name>A0A8H7HPK2_9AGAM</name>
<evidence type="ECO:0000313" key="9">
    <source>
        <dbReference type="Proteomes" id="UP000602905"/>
    </source>
</evidence>
<comment type="caution">
    <text evidence="8">The sequence shown here is derived from an EMBL/GenBank/DDBJ whole genome shotgun (WGS) entry which is preliminary data.</text>
</comment>
<keyword evidence="2" id="KW-0479">Metal-binding</keyword>
<dbReference type="InterPro" id="IPR052035">
    <property type="entry name" value="ZnF_BED_domain_contain"/>
</dbReference>
<keyword evidence="5" id="KW-0539">Nucleus</keyword>
<dbReference type="EMBL" id="JACYCD010000072">
    <property type="protein sequence ID" value="KAF8703671.1"/>
    <property type="molecule type" value="Genomic_DNA"/>
</dbReference>
<keyword evidence="3" id="KW-0863">Zinc-finger</keyword>
<evidence type="ECO:0000256" key="6">
    <source>
        <dbReference type="SAM" id="MobiDB-lite"/>
    </source>
</evidence>
<evidence type="ECO:0000256" key="4">
    <source>
        <dbReference type="ARBA" id="ARBA00022833"/>
    </source>
</evidence>
<evidence type="ECO:0000256" key="3">
    <source>
        <dbReference type="ARBA" id="ARBA00022771"/>
    </source>
</evidence>
<reference evidence="8" key="1">
    <citation type="submission" date="2020-09" db="EMBL/GenBank/DDBJ databases">
        <title>Comparative genome analyses of four rice-infecting Rhizoctonia solani isolates reveal extensive enrichment of homogalacturonan modification genes.</title>
        <authorList>
            <person name="Lee D.-Y."/>
            <person name="Jeon J."/>
            <person name="Kim K.-T."/>
            <person name="Cheong K."/>
            <person name="Song H."/>
            <person name="Choi G."/>
            <person name="Ko J."/>
            <person name="Opiyo S.O."/>
            <person name="Zuo S."/>
            <person name="Madhav S."/>
            <person name="Lee Y.-H."/>
            <person name="Wang G.-L."/>
        </authorList>
    </citation>
    <scope>NUCLEOTIDE SEQUENCE</scope>
    <source>
        <strain evidence="8">AG1-IA WGL</strain>
    </source>
</reference>
<dbReference type="Pfam" id="PF04937">
    <property type="entry name" value="DUF659"/>
    <property type="match status" value="1"/>
</dbReference>